<protein>
    <submittedName>
        <fullName evidence="2">Putative SCO1 protein</fullName>
    </submittedName>
</protein>
<accession>A0A401HA70</accession>
<reference evidence="2 3" key="1">
    <citation type="submission" date="2017-02" db="EMBL/GenBank/DDBJ databases">
        <title>isolation and characterization of a novel temperate virus Aeropyrum globular virus 1 infecting hyperthermophilic archaeon Aeropyrum.</title>
        <authorList>
            <person name="Yumiya M."/>
            <person name="Yoshida T."/>
            <person name="Sako Y."/>
        </authorList>
    </citation>
    <scope>NUCLEOTIDE SEQUENCE [LARGE SCALE GENOMIC DNA]</scope>
    <source>
        <strain evidence="2 3">YK1-12-2013</strain>
    </source>
</reference>
<organism evidence="2 3">
    <name type="scientific">Aeropyrum pernix</name>
    <dbReference type="NCBI Taxonomy" id="56636"/>
    <lineage>
        <taxon>Archaea</taxon>
        <taxon>Thermoproteota</taxon>
        <taxon>Thermoprotei</taxon>
        <taxon>Desulfurococcales</taxon>
        <taxon>Desulfurococcaceae</taxon>
        <taxon>Aeropyrum</taxon>
    </lineage>
</organism>
<sequence length="254" mass="28437">MVSRRTAFIAVAAVLVAFAISVGVALIVASTVVTKLISNTSIASYNNYVAVIEYGKPLEPVEARSSEGIIRVPMEGVVNVVVPQYVNCPDVCHWESAIMIYLMGELVERGLQDKVVFVTIGVNPYYETLEDGKRYMESVAGDYLDKGVRWIWVLDDVEKQEELWNMFGIAVSLYCVKSDGSIINELTYDDYLKLEESGECSFVGVNHTAGFIIVDGDGVFRYFMSPTEDGWKRGQRQVAETILQYILKLVEERK</sequence>
<gene>
    <name evidence="2" type="ORF">apy_10320</name>
</gene>
<dbReference type="SUPFAM" id="SSF52833">
    <property type="entry name" value="Thioredoxin-like"/>
    <property type="match status" value="1"/>
</dbReference>
<comment type="caution">
    <text evidence="2">The sequence shown here is derived from an EMBL/GenBank/DDBJ whole genome shotgun (WGS) entry which is preliminary data.</text>
</comment>
<dbReference type="Proteomes" id="UP000291213">
    <property type="component" value="Unassembled WGS sequence"/>
</dbReference>
<dbReference type="InterPro" id="IPR036249">
    <property type="entry name" value="Thioredoxin-like_sf"/>
</dbReference>
<proteinExistence type="inferred from homology"/>
<evidence type="ECO:0000313" key="3">
    <source>
        <dbReference type="Proteomes" id="UP000291213"/>
    </source>
</evidence>
<dbReference type="EMBL" id="BDMD01000053">
    <property type="protein sequence ID" value="GBF09307.1"/>
    <property type="molecule type" value="Genomic_DNA"/>
</dbReference>
<evidence type="ECO:0000313" key="2">
    <source>
        <dbReference type="EMBL" id="GBF09307.1"/>
    </source>
</evidence>
<dbReference type="OrthoDB" id="374436at2157"/>
<dbReference type="InterPro" id="IPR003782">
    <property type="entry name" value="SCO1/SenC"/>
</dbReference>
<dbReference type="Pfam" id="PF02630">
    <property type="entry name" value="SCO1-SenC"/>
    <property type="match status" value="1"/>
</dbReference>
<name>A0A401HA70_AERPX</name>
<dbReference type="Gene3D" id="3.40.30.10">
    <property type="entry name" value="Glutaredoxin"/>
    <property type="match status" value="1"/>
</dbReference>
<dbReference type="AlphaFoldDB" id="A0A401HA70"/>
<evidence type="ECO:0000256" key="1">
    <source>
        <dbReference type="ARBA" id="ARBA00010996"/>
    </source>
</evidence>
<comment type="similarity">
    <text evidence="1">Belongs to the SCO1/2 family.</text>
</comment>
<dbReference type="RefSeq" id="WP_131160295.1">
    <property type="nucleotide sequence ID" value="NZ_BDMD01000053.1"/>
</dbReference>